<sequence>MASDEAAPAPVPVPTPVPAPAAVDSVAPWKYSNRVLLRTVLERSDGGLGLAGERLVVGGWVKSSKEEKKEAPAPALAPAAKTEAGVAEHKDVSCVELFHTPIPLFRSIMKVFSGSSRPTQHRIEAGVAKQQPPPPPSPPPSIAFLQISDGSCVASLLVEVDSSTAPPSRLPPPIGTCVLVEGTLKRPETQGKHTIGLKAEKILHIGTVDHDSYILSKKRLPLEALRNSLQFRPRTTTVNSVMRIRSALTFATHTFFHDNGFLNVQVPIITSTDSEGSSQKFHVNVLPRKTVPKRDQTVKKESADVSLDAIKAAAREKSKLVDELKRTESNKEALVAALQDLKKTDELASQLEATEKLKSGAPMKAKERKFFEDFFPNETYLTVSGRLHLESYACALGQVYSFGPRFRADTTESPKLVAEMWMVEVEIAFSKLEDVMDCADDFLKFSCKWILDNCAEDMKFVAKRIDKASIDLLQSVLSKPSVKITYREAVEALTKAMDNKEMKIEGGVALTAEHLSYLADELYKSPVIIYNYPKEAKPFYVRLNDDGETVAAFDMVLPKVGKLLTGSQSEERIDSLTKRMKERGVPQEQHGWYLDLRRHGTVIHSGFSFGFDLMVLFATGLTDVREVIPFPRSFSKADC</sequence>
<dbReference type="RefSeq" id="XP_048127935.1">
    <property type="nucleotide sequence ID" value="XM_048271978.1"/>
</dbReference>
<evidence type="ECO:0000256" key="7">
    <source>
        <dbReference type="SAM" id="MobiDB-lite"/>
    </source>
</evidence>
<dbReference type="InterPro" id="IPR045864">
    <property type="entry name" value="aa-tRNA-synth_II/BPL/LPL"/>
</dbReference>
<dbReference type="GO" id="GO:0016874">
    <property type="term" value="F:ligase activity"/>
    <property type="evidence" value="ECO:0007669"/>
    <property type="project" value="UniProtKB-KW"/>
</dbReference>
<feature type="coiled-coil region" evidence="6">
    <location>
        <begin position="307"/>
        <end position="344"/>
    </location>
</feature>
<accession>A0ABM3GUC4</accession>
<reference evidence="10" key="2">
    <citation type="submission" date="2025-08" db="UniProtKB">
        <authorList>
            <consortium name="RefSeq"/>
        </authorList>
    </citation>
    <scope>IDENTIFICATION</scope>
    <source>
        <tissue evidence="10">Leaf</tissue>
    </source>
</reference>
<evidence type="ECO:0000256" key="5">
    <source>
        <dbReference type="ARBA" id="ARBA00023146"/>
    </source>
</evidence>
<evidence type="ECO:0000256" key="4">
    <source>
        <dbReference type="ARBA" id="ARBA00022917"/>
    </source>
</evidence>
<evidence type="ECO:0000313" key="10">
    <source>
        <dbReference type="RefSeq" id="XP_048127935.1"/>
    </source>
</evidence>
<organism evidence="9 10">
    <name type="scientific">Rhodamnia argentea</name>
    <dbReference type="NCBI Taxonomy" id="178133"/>
    <lineage>
        <taxon>Eukaryota</taxon>
        <taxon>Viridiplantae</taxon>
        <taxon>Streptophyta</taxon>
        <taxon>Embryophyta</taxon>
        <taxon>Tracheophyta</taxon>
        <taxon>Spermatophyta</taxon>
        <taxon>Magnoliopsida</taxon>
        <taxon>eudicotyledons</taxon>
        <taxon>Gunneridae</taxon>
        <taxon>Pentapetalae</taxon>
        <taxon>rosids</taxon>
        <taxon>malvids</taxon>
        <taxon>Myrtales</taxon>
        <taxon>Myrtaceae</taxon>
        <taxon>Myrtoideae</taxon>
        <taxon>Myrteae</taxon>
        <taxon>Australasian group</taxon>
        <taxon>Rhodamnia</taxon>
    </lineage>
</organism>
<name>A0ABM3GUC4_9MYRT</name>
<proteinExistence type="predicted"/>
<dbReference type="Proteomes" id="UP000827889">
    <property type="component" value="Chromosome 1"/>
</dbReference>
<protein>
    <submittedName>
        <fullName evidence="10">LOW QUALITY PROTEIN: asparagine--tRNA ligase, cytoplasmic 2</fullName>
    </submittedName>
</protein>
<dbReference type="Pfam" id="PF00152">
    <property type="entry name" value="tRNA-synt_2"/>
    <property type="match status" value="2"/>
</dbReference>
<keyword evidence="6" id="KW-0175">Coiled coil</keyword>
<dbReference type="Gene3D" id="3.30.930.10">
    <property type="entry name" value="Bira Bifunctional Protein, Domain 2"/>
    <property type="match status" value="1"/>
</dbReference>
<keyword evidence="4" id="KW-0648">Protein biosynthesis</keyword>
<dbReference type="PANTHER" id="PTHR22594:SF36">
    <property type="entry name" value="ASPARAGINE--TRNA LIGASE, CYTOPLASMIC 2"/>
    <property type="match status" value="1"/>
</dbReference>
<evidence type="ECO:0000256" key="6">
    <source>
        <dbReference type="SAM" id="Coils"/>
    </source>
</evidence>
<feature type="region of interest" description="Disordered" evidence="7">
    <location>
        <begin position="63"/>
        <end position="82"/>
    </location>
</feature>
<reference evidence="9" key="1">
    <citation type="submission" date="2025-05" db="UniProtKB">
        <authorList>
            <consortium name="RefSeq"/>
        </authorList>
    </citation>
    <scope>NUCLEOTIDE SEQUENCE [LARGE SCALE GENOMIC DNA]</scope>
</reference>
<evidence type="ECO:0000259" key="8">
    <source>
        <dbReference type="Pfam" id="PF00152"/>
    </source>
</evidence>
<dbReference type="GeneID" id="115729728"/>
<keyword evidence="9" id="KW-1185">Reference proteome</keyword>
<feature type="domain" description="Aminoacyl-tRNA synthetase class II (D/K/N)" evidence="8">
    <location>
        <begin position="369"/>
        <end position="632"/>
    </location>
</feature>
<feature type="domain" description="Aminoacyl-tRNA synthetase class II (D/K/N)" evidence="8">
    <location>
        <begin position="234"/>
        <end position="284"/>
    </location>
</feature>
<keyword evidence="3" id="KW-0067">ATP-binding</keyword>
<evidence type="ECO:0000256" key="3">
    <source>
        <dbReference type="ARBA" id="ARBA00022840"/>
    </source>
</evidence>
<keyword evidence="1 10" id="KW-0436">Ligase</keyword>
<dbReference type="NCBIfam" id="NF003037">
    <property type="entry name" value="PRK03932.1"/>
    <property type="match status" value="1"/>
</dbReference>
<gene>
    <name evidence="10" type="primary">LOC115729728</name>
</gene>
<keyword evidence="2" id="KW-0547">Nucleotide-binding</keyword>
<evidence type="ECO:0000256" key="2">
    <source>
        <dbReference type="ARBA" id="ARBA00022741"/>
    </source>
</evidence>
<feature type="compositionally biased region" description="Low complexity" evidence="7">
    <location>
        <begin position="72"/>
        <end position="82"/>
    </location>
</feature>
<keyword evidence="5" id="KW-0030">Aminoacyl-tRNA synthetase</keyword>
<dbReference type="InterPro" id="IPR004364">
    <property type="entry name" value="Aa-tRNA-synt_II"/>
</dbReference>
<dbReference type="PANTHER" id="PTHR22594">
    <property type="entry name" value="ASPARTYL/LYSYL-TRNA SYNTHETASE"/>
    <property type="match status" value="1"/>
</dbReference>
<evidence type="ECO:0000313" key="9">
    <source>
        <dbReference type="Proteomes" id="UP000827889"/>
    </source>
</evidence>
<evidence type="ECO:0000256" key="1">
    <source>
        <dbReference type="ARBA" id="ARBA00022598"/>
    </source>
</evidence>
<dbReference type="SUPFAM" id="SSF55681">
    <property type="entry name" value="Class II aaRS and biotin synthetases"/>
    <property type="match status" value="1"/>
</dbReference>